<dbReference type="Gene3D" id="3.40.50.1000">
    <property type="entry name" value="HAD superfamily/HAD-like"/>
    <property type="match status" value="1"/>
</dbReference>
<dbReference type="InterPro" id="IPR023214">
    <property type="entry name" value="HAD_sf"/>
</dbReference>
<evidence type="ECO:0000313" key="4">
    <source>
        <dbReference type="EMBL" id="AUR51159.1"/>
    </source>
</evidence>
<dbReference type="Pfam" id="PF12710">
    <property type="entry name" value="HAD"/>
    <property type="match status" value="1"/>
</dbReference>
<dbReference type="InterPro" id="IPR050582">
    <property type="entry name" value="HAD-like_SerB"/>
</dbReference>
<dbReference type="OrthoDB" id="9784466at2"/>
<name>A0A2I7N3W8_9NEIS</name>
<organism evidence="4 5">
    <name type="scientific">Aquella oligotrophica</name>
    <dbReference type="NCBI Taxonomy" id="2067065"/>
    <lineage>
        <taxon>Bacteria</taxon>
        <taxon>Pseudomonadati</taxon>
        <taxon>Pseudomonadota</taxon>
        <taxon>Betaproteobacteria</taxon>
        <taxon>Neisseriales</taxon>
        <taxon>Neisseriaceae</taxon>
        <taxon>Aquella</taxon>
    </lineage>
</organism>
<gene>
    <name evidence="4" type="ORF">CUN60_02195</name>
</gene>
<evidence type="ECO:0000256" key="1">
    <source>
        <dbReference type="ARBA" id="ARBA00022723"/>
    </source>
</evidence>
<evidence type="ECO:0000256" key="3">
    <source>
        <dbReference type="ARBA" id="ARBA00022842"/>
    </source>
</evidence>
<sequence>MKLVLFDMDHTLVPCDTGTVWNGFLARRGLITEAQHEQRQKFLFDYQAGILDMEASYRYELGILQLFPKEEREELLQEFFDLVIKPAISPKAIAQYEKHRKAGDFIILITATVEDIAKPVAEFFGVDYLIATRGKINEAGEYTGEVEIEPCMGRGKLVHLEDWLQKTGNNPEHYTFYSDSHNDMPLLEQVDVPIAVDPDDILREIALANDWQIMSFVN</sequence>
<dbReference type="RefSeq" id="WP_102950459.1">
    <property type="nucleotide sequence ID" value="NZ_CP024847.1"/>
</dbReference>
<evidence type="ECO:0000313" key="5">
    <source>
        <dbReference type="Proteomes" id="UP000236655"/>
    </source>
</evidence>
<dbReference type="EMBL" id="CP024847">
    <property type="protein sequence ID" value="AUR51159.1"/>
    <property type="molecule type" value="Genomic_DNA"/>
</dbReference>
<dbReference type="NCBIfam" id="TIGR01488">
    <property type="entry name" value="HAD-SF-IB"/>
    <property type="match status" value="1"/>
</dbReference>
<dbReference type="NCBIfam" id="TIGR01490">
    <property type="entry name" value="HAD-SF-IB-hyp1"/>
    <property type="match status" value="1"/>
</dbReference>
<accession>A0A2I7N3W8</accession>
<keyword evidence="1" id="KW-0479">Metal-binding</keyword>
<keyword evidence="2 4" id="KW-0378">Hydrolase</keyword>
<reference evidence="5" key="1">
    <citation type="submission" date="2017-11" db="EMBL/GenBank/DDBJ databases">
        <authorList>
            <person name="Chan K.G."/>
            <person name="Lee L.S."/>
        </authorList>
    </citation>
    <scope>NUCLEOTIDE SEQUENCE [LARGE SCALE GENOMIC DNA]</scope>
    <source>
        <strain evidence="5">DSM 100970</strain>
    </source>
</reference>
<dbReference type="KEGG" id="nba:CUN60_02195"/>
<proteinExistence type="predicted"/>
<dbReference type="Gene3D" id="1.20.1440.100">
    <property type="entry name" value="SG protein - dephosphorylation function"/>
    <property type="match status" value="1"/>
</dbReference>
<dbReference type="SUPFAM" id="SSF56784">
    <property type="entry name" value="HAD-like"/>
    <property type="match status" value="1"/>
</dbReference>
<dbReference type="GO" id="GO:0046872">
    <property type="term" value="F:metal ion binding"/>
    <property type="evidence" value="ECO:0007669"/>
    <property type="project" value="UniProtKB-KW"/>
</dbReference>
<keyword evidence="3" id="KW-0460">Magnesium</keyword>
<dbReference type="PANTHER" id="PTHR43344">
    <property type="entry name" value="PHOSPHOSERINE PHOSPHATASE"/>
    <property type="match status" value="1"/>
</dbReference>
<dbReference type="PANTHER" id="PTHR43344:SF13">
    <property type="entry name" value="PHOSPHATASE RV3661-RELATED"/>
    <property type="match status" value="1"/>
</dbReference>
<dbReference type="GO" id="GO:0016787">
    <property type="term" value="F:hydrolase activity"/>
    <property type="evidence" value="ECO:0007669"/>
    <property type="project" value="UniProtKB-KW"/>
</dbReference>
<dbReference type="Proteomes" id="UP000236655">
    <property type="component" value="Chromosome"/>
</dbReference>
<evidence type="ECO:0000256" key="2">
    <source>
        <dbReference type="ARBA" id="ARBA00022801"/>
    </source>
</evidence>
<keyword evidence="5" id="KW-1185">Reference proteome</keyword>
<dbReference type="InterPro" id="IPR036412">
    <property type="entry name" value="HAD-like_sf"/>
</dbReference>
<dbReference type="InterPro" id="IPR006385">
    <property type="entry name" value="HAD_hydro_SerB1"/>
</dbReference>
<protein>
    <submittedName>
        <fullName evidence="4">HAD-IB family hydrolase</fullName>
    </submittedName>
</protein>
<dbReference type="AlphaFoldDB" id="A0A2I7N3W8"/>